<dbReference type="EMBL" id="QSND01000005">
    <property type="protein sequence ID" value="KAA6447580.1"/>
    <property type="molecule type" value="Genomic_DNA"/>
</dbReference>
<sequence>MAGNKTKKKELTKEERVKKEISRLKKLYKEMPKDTLAVVEGLIVEAADLRVRLEDIRKDLDENGYDELFSQSEDQVPYERERPASRRYIQMNKNFQSIMKQLGDYIPKPQKDHKEKDDGFEEFVNNR</sequence>
<accession>A0A5M8RJI4</accession>
<dbReference type="AlphaFoldDB" id="A0A5M8RJI4"/>
<evidence type="ECO:0000313" key="2">
    <source>
        <dbReference type="EMBL" id="KAA6447580.1"/>
    </source>
</evidence>
<organism evidence="2 3">
    <name type="scientific">Bacillus swezeyi</name>
    <dbReference type="NCBI Taxonomy" id="1925020"/>
    <lineage>
        <taxon>Bacteria</taxon>
        <taxon>Bacillati</taxon>
        <taxon>Bacillota</taxon>
        <taxon>Bacilli</taxon>
        <taxon>Bacillales</taxon>
        <taxon>Bacillaceae</taxon>
        <taxon>Bacillus</taxon>
    </lineage>
</organism>
<gene>
    <name evidence="2" type="ORF">DX927_20100</name>
</gene>
<evidence type="ECO:0008006" key="4">
    <source>
        <dbReference type="Google" id="ProtNLM"/>
    </source>
</evidence>
<comment type="caution">
    <text evidence="2">The sequence shown here is derived from an EMBL/GenBank/DDBJ whole genome shotgun (WGS) entry which is preliminary data.</text>
</comment>
<protein>
    <recommendedName>
        <fullName evidence="4">P27 family phage terminase small subunit</fullName>
    </recommendedName>
</protein>
<feature type="region of interest" description="Disordered" evidence="1">
    <location>
        <begin position="106"/>
        <end position="127"/>
    </location>
</feature>
<evidence type="ECO:0000256" key="1">
    <source>
        <dbReference type="SAM" id="MobiDB-lite"/>
    </source>
</evidence>
<proteinExistence type="predicted"/>
<dbReference type="RefSeq" id="WP_148958304.1">
    <property type="nucleotide sequence ID" value="NZ_QSND01000005.1"/>
</dbReference>
<reference evidence="2 3" key="1">
    <citation type="submission" date="2018-08" db="EMBL/GenBank/DDBJ databases">
        <title>Bacillus phenotypic plasticity.</title>
        <authorList>
            <person name="Hurtado E."/>
        </authorList>
    </citation>
    <scope>NUCLEOTIDE SEQUENCE [LARGE SCALE GENOMIC DNA]</scope>
    <source>
        <strain evidence="2 3">427</strain>
    </source>
</reference>
<name>A0A5M8RJI4_9BACI</name>
<evidence type="ECO:0000313" key="3">
    <source>
        <dbReference type="Proteomes" id="UP000324326"/>
    </source>
</evidence>
<dbReference type="Proteomes" id="UP000324326">
    <property type="component" value="Unassembled WGS sequence"/>
</dbReference>